<dbReference type="Proteomes" id="UP000275747">
    <property type="component" value="Chromosome"/>
</dbReference>
<name>A0AAI8PWI0_ENTFC</name>
<accession>A0AAI8PWI0</accession>
<sequence length="85" mass="10202">MTNSMLLLRTIQQQRFHCFWLLTVMCIPPSKIFINDSMKKNKSQRLERKNFSIVSFTRIYFFLSNSHETLKDREYSSFLTGCLIQ</sequence>
<reference evidence="1 2" key="1">
    <citation type="submission" date="2018-10" db="EMBL/GenBank/DDBJ databases">
        <title>Escaping from acidified nitrite in gastric host defense: Transcriptomic basis for resistance to free nitrous acid in Enterococcus faecalis.</title>
        <authorList>
            <person name="Yu Z."/>
            <person name="Shi D."/>
            <person name="Liu W."/>
            <person name="Meng F."/>
        </authorList>
    </citation>
    <scope>NUCLEOTIDE SEQUENCE [LARGE SCALE GENOMIC DNA]</scope>
    <source>
        <strain evidence="1 2">JE1</strain>
    </source>
</reference>
<dbReference type="EMBL" id="CP033041">
    <property type="protein sequence ID" value="AYM72168.1"/>
    <property type="molecule type" value="Genomic_DNA"/>
</dbReference>
<dbReference type="AlphaFoldDB" id="A0AAI8PWI0"/>
<evidence type="ECO:0000313" key="2">
    <source>
        <dbReference type="Proteomes" id="UP000275747"/>
    </source>
</evidence>
<gene>
    <name evidence="1" type="ORF">D9Z05_02335</name>
</gene>
<evidence type="ECO:0000313" key="1">
    <source>
        <dbReference type="EMBL" id="AYM72168.1"/>
    </source>
</evidence>
<proteinExistence type="predicted"/>
<protein>
    <submittedName>
        <fullName evidence="1">Uncharacterized protein</fullName>
    </submittedName>
</protein>
<organism evidence="1 2">
    <name type="scientific">Enterococcus faecium</name>
    <name type="common">Streptococcus faecium</name>
    <dbReference type="NCBI Taxonomy" id="1352"/>
    <lineage>
        <taxon>Bacteria</taxon>
        <taxon>Bacillati</taxon>
        <taxon>Bacillota</taxon>
        <taxon>Bacilli</taxon>
        <taxon>Lactobacillales</taxon>
        <taxon>Enterococcaceae</taxon>
        <taxon>Enterococcus</taxon>
    </lineage>
</organism>